<protein>
    <recommendedName>
        <fullName evidence="4">Thermopsin</fullName>
    </recommendedName>
</protein>
<keyword evidence="1" id="KW-0472">Membrane</keyword>
<dbReference type="Proteomes" id="UP000594632">
    <property type="component" value="Chromosome"/>
</dbReference>
<proteinExistence type="predicted"/>
<dbReference type="AlphaFoldDB" id="A0A7S9NQJ4"/>
<sequence length="327" mass="35842">MRLLLLLLMLTITLLSSVSSFTASVSVQYPKEVILGSKISINFSLTQQEINSTAFPFITAGVREISEEPLILEGAGIAGSFAVFKINNSSQVVVITFIGKDNTSPGWNPGIVVYGGNFNPHVSDLSQGDFTAVLITFTGRLWVHTPSKGWFTLSCSLPSIAPQRDGWINATKPFNYTAILEDVNGSIFVNYVILNGEKYIVDYQTPIPWNFTYVGVRIDPSTVTVCGFYVSNVTIPSPHQPYVVYVNGKEYTKGYTNSLGEGSVSLTISSPSMVVNISFPSAHVFRVITISAQRDANIHVEYPILQYVLLGVSVVLVAISIIWRKRL</sequence>
<keyword evidence="1" id="KW-0812">Transmembrane</keyword>
<evidence type="ECO:0000313" key="3">
    <source>
        <dbReference type="Proteomes" id="UP000594632"/>
    </source>
</evidence>
<dbReference type="EMBL" id="CP050869">
    <property type="protein sequence ID" value="QPG49181.1"/>
    <property type="molecule type" value="Genomic_DNA"/>
</dbReference>
<evidence type="ECO:0000256" key="1">
    <source>
        <dbReference type="SAM" id="Phobius"/>
    </source>
</evidence>
<name>A0A7S9NQJ4_SACSO</name>
<feature type="transmembrane region" description="Helical" evidence="1">
    <location>
        <begin position="304"/>
        <end position="323"/>
    </location>
</feature>
<reference evidence="2 3" key="1">
    <citation type="journal article" date="2020" name="Nat. Commun.">
        <title>The structures of two archaeal type IV pili illuminate evolutionary relationships.</title>
        <authorList>
            <person name="Wang F."/>
            <person name="Baquero D.P."/>
            <person name="Su Z."/>
            <person name="Beltran L.C."/>
            <person name="Prangishvili D."/>
            <person name="Krupovic M."/>
            <person name="Egelman E.H."/>
        </authorList>
    </citation>
    <scope>NUCLEOTIDE SEQUENCE [LARGE SCALE GENOMIC DNA]</scope>
    <source>
        <strain evidence="2 3">POZ149</strain>
    </source>
</reference>
<keyword evidence="1" id="KW-1133">Transmembrane helix</keyword>
<evidence type="ECO:0000313" key="2">
    <source>
        <dbReference type="EMBL" id="QPG49181.1"/>
    </source>
</evidence>
<gene>
    <name evidence="2" type="ORF">HFC64_04270</name>
</gene>
<evidence type="ECO:0008006" key="4">
    <source>
        <dbReference type="Google" id="ProtNLM"/>
    </source>
</evidence>
<organism evidence="2 3">
    <name type="scientific">Saccharolobus solfataricus</name>
    <name type="common">Sulfolobus solfataricus</name>
    <dbReference type="NCBI Taxonomy" id="2287"/>
    <lineage>
        <taxon>Archaea</taxon>
        <taxon>Thermoproteota</taxon>
        <taxon>Thermoprotei</taxon>
        <taxon>Sulfolobales</taxon>
        <taxon>Sulfolobaceae</taxon>
        <taxon>Saccharolobus</taxon>
    </lineage>
</organism>
<accession>A0A7S9NQJ4</accession>